<sequence>METSYNVRIWKTDIYKGAKVTTYTVRWRVGERPFKEPFRGKTQADNFKAELTVAANRGEAFSVEDGRPISWRRDEQALSWFKFACAYTDAKWSYASGNHRKSIAEALTDATEVLLVSDAGRPDQKELRAALRGWVFSTRVRDGAEPAKGPHAAMRWLDPPEDIQHVVRWLQENTIDVLELTRPKRGPLLTRAVLDRISRKQDGTAAAGNTVKRKRQVLNNAFKFAREISALQANPLDSVTWTKPRTDEAVDPGVVANREQARAILAEVAKEGAMGKRLAAFFGCMYYAALRPEEVIDLRTENIRKLPESGEWGEFVLTNSDPEVGTKWTDDGKARQRRGLKHRPVKAKRQVPIHPDLVALLRAHRAEFNHGREGRIFTGPRGGIIRDSTYLPVWHKARERALSPTEQASGIAARPYDFRHACVSTWLNAGVNPPQVAEWAGHSVDVLLRVYAKCIAGGQVEAMRRIETALPPAAPAEQPDVPEAD</sequence>
<organism evidence="4 5">
    <name type="scientific">Nonomuraea thailandensis</name>
    <dbReference type="NCBI Taxonomy" id="1188745"/>
    <lineage>
        <taxon>Bacteria</taxon>
        <taxon>Bacillati</taxon>
        <taxon>Actinomycetota</taxon>
        <taxon>Actinomycetes</taxon>
        <taxon>Streptosporangiales</taxon>
        <taxon>Streptosporangiaceae</taxon>
        <taxon>Nonomuraea</taxon>
    </lineage>
</organism>
<dbReference type="InterPro" id="IPR013762">
    <property type="entry name" value="Integrase-like_cat_sf"/>
</dbReference>
<name>A0A9X2GVQ6_9ACTN</name>
<dbReference type="PROSITE" id="PS51898">
    <property type="entry name" value="TYR_RECOMBINASE"/>
    <property type="match status" value="1"/>
</dbReference>
<dbReference type="InterPro" id="IPR011010">
    <property type="entry name" value="DNA_brk_join_enz"/>
</dbReference>
<evidence type="ECO:0000259" key="3">
    <source>
        <dbReference type="PROSITE" id="PS51898"/>
    </source>
</evidence>
<dbReference type="Gene3D" id="1.10.443.10">
    <property type="entry name" value="Intergrase catalytic core"/>
    <property type="match status" value="1"/>
</dbReference>
<dbReference type="PANTHER" id="PTHR30349">
    <property type="entry name" value="PHAGE INTEGRASE-RELATED"/>
    <property type="match status" value="1"/>
</dbReference>
<gene>
    <name evidence="4" type="ORF">HD597_009631</name>
</gene>
<proteinExistence type="predicted"/>
<feature type="compositionally biased region" description="Basic residues" evidence="2">
    <location>
        <begin position="335"/>
        <end position="346"/>
    </location>
</feature>
<reference evidence="4" key="1">
    <citation type="submission" date="2022-06" db="EMBL/GenBank/DDBJ databases">
        <title>Sequencing the genomes of 1000 actinobacteria strains.</title>
        <authorList>
            <person name="Klenk H.-P."/>
        </authorList>
    </citation>
    <scope>NUCLEOTIDE SEQUENCE</scope>
    <source>
        <strain evidence="4">DSM 46694</strain>
    </source>
</reference>
<dbReference type="Proteomes" id="UP001139648">
    <property type="component" value="Unassembled WGS sequence"/>
</dbReference>
<dbReference type="InterPro" id="IPR050090">
    <property type="entry name" value="Tyrosine_recombinase_XerCD"/>
</dbReference>
<evidence type="ECO:0000313" key="4">
    <source>
        <dbReference type="EMBL" id="MCP2362611.1"/>
    </source>
</evidence>
<feature type="region of interest" description="Disordered" evidence="2">
    <location>
        <begin position="323"/>
        <end position="346"/>
    </location>
</feature>
<dbReference type="GO" id="GO:0015074">
    <property type="term" value="P:DNA integration"/>
    <property type="evidence" value="ECO:0007669"/>
    <property type="project" value="InterPro"/>
</dbReference>
<evidence type="ECO:0000256" key="1">
    <source>
        <dbReference type="ARBA" id="ARBA00023172"/>
    </source>
</evidence>
<evidence type="ECO:0000256" key="2">
    <source>
        <dbReference type="SAM" id="MobiDB-lite"/>
    </source>
</evidence>
<dbReference type="AlphaFoldDB" id="A0A9X2GVQ6"/>
<dbReference type="PANTHER" id="PTHR30349:SF64">
    <property type="entry name" value="PROPHAGE INTEGRASE INTD-RELATED"/>
    <property type="match status" value="1"/>
</dbReference>
<keyword evidence="5" id="KW-1185">Reference proteome</keyword>
<dbReference type="InterPro" id="IPR002104">
    <property type="entry name" value="Integrase_catalytic"/>
</dbReference>
<dbReference type="GO" id="GO:0003677">
    <property type="term" value="F:DNA binding"/>
    <property type="evidence" value="ECO:0007669"/>
    <property type="project" value="InterPro"/>
</dbReference>
<dbReference type="EMBL" id="JAMZEB010000002">
    <property type="protein sequence ID" value="MCP2362611.1"/>
    <property type="molecule type" value="Genomic_DNA"/>
</dbReference>
<keyword evidence="1" id="KW-0233">DNA recombination</keyword>
<dbReference type="SUPFAM" id="SSF56349">
    <property type="entry name" value="DNA breaking-rejoining enzymes"/>
    <property type="match status" value="1"/>
</dbReference>
<evidence type="ECO:0000313" key="5">
    <source>
        <dbReference type="Proteomes" id="UP001139648"/>
    </source>
</evidence>
<accession>A0A9X2GVQ6</accession>
<dbReference type="GO" id="GO:0006310">
    <property type="term" value="P:DNA recombination"/>
    <property type="evidence" value="ECO:0007669"/>
    <property type="project" value="UniProtKB-KW"/>
</dbReference>
<dbReference type="RefSeq" id="WP_253753528.1">
    <property type="nucleotide sequence ID" value="NZ_BAABKA010000021.1"/>
</dbReference>
<feature type="domain" description="Tyr recombinase" evidence="3">
    <location>
        <begin position="250"/>
        <end position="464"/>
    </location>
</feature>
<protein>
    <submittedName>
        <fullName evidence="4">Integrase</fullName>
    </submittedName>
</protein>
<comment type="caution">
    <text evidence="4">The sequence shown here is derived from an EMBL/GenBank/DDBJ whole genome shotgun (WGS) entry which is preliminary data.</text>
</comment>